<evidence type="ECO:0000256" key="1">
    <source>
        <dbReference type="SAM" id="MobiDB-lite"/>
    </source>
</evidence>
<keyword evidence="2" id="KW-0732">Signal</keyword>
<evidence type="ECO:0000313" key="3">
    <source>
        <dbReference type="EMBL" id="WOO33679.1"/>
    </source>
</evidence>
<name>A0ABZ0J9H4_9BURK</name>
<reference evidence="3 4" key="1">
    <citation type="submission" date="2023-03" db="EMBL/GenBank/DDBJ databases">
        <title>Diaphorobacter basophil sp. nov., isolated from a sewage-treatment plant.</title>
        <authorList>
            <person name="Yang K."/>
        </authorList>
    </citation>
    <scope>NUCLEOTIDE SEQUENCE [LARGE SCALE GENOMIC DNA]</scope>
    <source>
        <strain evidence="3 4">Y-1</strain>
    </source>
</reference>
<evidence type="ECO:0000313" key="4">
    <source>
        <dbReference type="Proteomes" id="UP001303211"/>
    </source>
</evidence>
<feature type="signal peptide" evidence="2">
    <location>
        <begin position="1"/>
        <end position="24"/>
    </location>
</feature>
<keyword evidence="4" id="KW-1185">Reference proteome</keyword>
<dbReference type="RefSeq" id="WP_317703044.1">
    <property type="nucleotide sequence ID" value="NZ_CP136921.1"/>
</dbReference>
<proteinExistence type="predicted"/>
<protein>
    <submittedName>
        <fullName evidence="3">Uncharacterized protein</fullName>
    </submittedName>
</protein>
<feature type="chain" id="PRO_5046763138" evidence="2">
    <location>
        <begin position="25"/>
        <end position="126"/>
    </location>
</feature>
<sequence length="126" mass="13686">MPPLNPTHRLARIALLALALLPLAGCEIPSLPQDPRVVQREAEAKAVGGACRHALRGLEDCFTLNPKAAKAQVFAGWKEMDQYMRENKLEGAPSVLTQLEQKPAAAPARSPEGDEEDPPRSSRKRG</sequence>
<dbReference type="Proteomes" id="UP001303211">
    <property type="component" value="Chromosome"/>
</dbReference>
<accession>A0ABZ0J9H4</accession>
<evidence type="ECO:0000256" key="2">
    <source>
        <dbReference type="SAM" id="SignalP"/>
    </source>
</evidence>
<organism evidence="3 4">
    <name type="scientific">Diaphorobacter limosus</name>
    <dbReference type="NCBI Taxonomy" id="3036128"/>
    <lineage>
        <taxon>Bacteria</taxon>
        <taxon>Pseudomonadati</taxon>
        <taxon>Pseudomonadota</taxon>
        <taxon>Betaproteobacteria</taxon>
        <taxon>Burkholderiales</taxon>
        <taxon>Comamonadaceae</taxon>
        <taxon>Diaphorobacter</taxon>
    </lineage>
</organism>
<dbReference type="EMBL" id="CP136921">
    <property type="protein sequence ID" value="WOO33679.1"/>
    <property type="molecule type" value="Genomic_DNA"/>
</dbReference>
<feature type="region of interest" description="Disordered" evidence="1">
    <location>
        <begin position="88"/>
        <end position="126"/>
    </location>
</feature>
<gene>
    <name evidence="3" type="ORF">P4826_06295</name>
</gene>